<gene>
    <name evidence="8" type="ORF">HYG86_09945</name>
</gene>
<dbReference type="AlphaFoldDB" id="A0A7G9W8P9"/>
<name>A0A7G9W8P9_ALKCA</name>
<dbReference type="KEGG" id="acae:HYG86_09945"/>
<keyword evidence="3" id="KW-0648">Protein biosynthesis</keyword>
<dbReference type="InterPro" id="IPR009000">
    <property type="entry name" value="Transl_B-barrel_sf"/>
</dbReference>
<dbReference type="Pfam" id="PF03764">
    <property type="entry name" value="EFG_IV"/>
    <property type="match status" value="1"/>
</dbReference>
<dbReference type="PRINTS" id="PR00315">
    <property type="entry name" value="ELONGATNFCT"/>
</dbReference>
<dbReference type="EMBL" id="CP058559">
    <property type="protein sequence ID" value="QNO15061.1"/>
    <property type="molecule type" value="Genomic_DNA"/>
</dbReference>
<dbReference type="SMART" id="SM00889">
    <property type="entry name" value="EFG_IV"/>
    <property type="match status" value="1"/>
</dbReference>
<feature type="domain" description="Tr-type G" evidence="7">
    <location>
        <begin position="1"/>
        <end position="227"/>
    </location>
</feature>
<dbReference type="InterPro" id="IPR035650">
    <property type="entry name" value="Tet_C"/>
</dbReference>
<evidence type="ECO:0000313" key="9">
    <source>
        <dbReference type="Proteomes" id="UP000516160"/>
    </source>
</evidence>
<dbReference type="InterPro" id="IPR000640">
    <property type="entry name" value="EFG_V-like"/>
</dbReference>
<dbReference type="CDD" id="cd03711">
    <property type="entry name" value="Tet_C"/>
    <property type="match status" value="1"/>
</dbReference>
<dbReference type="InterPro" id="IPR010298">
    <property type="entry name" value="YacP-like"/>
</dbReference>
<dbReference type="Pfam" id="PF22042">
    <property type="entry name" value="EF-G_D2"/>
    <property type="match status" value="1"/>
</dbReference>
<dbReference type="InterPro" id="IPR000795">
    <property type="entry name" value="T_Tr_GTP-bd_dom"/>
</dbReference>
<dbReference type="InterPro" id="IPR005225">
    <property type="entry name" value="Small_GTP-bd"/>
</dbReference>
<dbReference type="PANTHER" id="PTHR43261">
    <property type="entry name" value="TRANSLATION ELONGATION FACTOR G-RELATED"/>
    <property type="match status" value="1"/>
</dbReference>
<dbReference type="SUPFAM" id="SSF54211">
    <property type="entry name" value="Ribosomal protein S5 domain 2-like"/>
    <property type="match status" value="1"/>
</dbReference>
<reference evidence="8 9" key="1">
    <citation type="submission" date="2020-07" db="EMBL/GenBank/DDBJ databases">
        <title>Alkalicella. sp. LB2 genome.</title>
        <authorList>
            <person name="Postec A."/>
            <person name="Quemeneur M."/>
        </authorList>
    </citation>
    <scope>NUCLEOTIDE SEQUENCE [LARGE SCALE GENOMIC DNA]</scope>
    <source>
        <strain evidence="8 9">LB2</strain>
    </source>
</reference>
<keyword evidence="6" id="KW-0175">Coiled coil</keyword>
<keyword evidence="4" id="KW-0342">GTP-binding</keyword>
<organism evidence="8 9">
    <name type="scientific">Alkalicella caledoniensis</name>
    <dbReference type="NCBI Taxonomy" id="2731377"/>
    <lineage>
        <taxon>Bacteria</taxon>
        <taxon>Bacillati</taxon>
        <taxon>Bacillota</taxon>
        <taxon>Clostridia</taxon>
        <taxon>Eubacteriales</taxon>
        <taxon>Proteinivoracaceae</taxon>
        <taxon>Alkalicella</taxon>
    </lineage>
</organism>
<evidence type="ECO:0000256" key="6">
    <source>
        <dbReference type="SAM" id="Coils"/>
    </source>
</evidence>
<dbReference type="CDD" id="cd10912">
    <property type="entry name" value="PIN_YacP-like"/>
    <property type="match status" value="1"/>
</dbReference>
<keyword evidence="2" id="KW-0547">Nucleotide-binding</keyword>
<dbReference type="InterPro" id="IPR027417">
    <property type="entry name" value="P-loop_NTPase"/>
</dbReference>
<evidence type="ECO:0000259" key="7">
    <source>
        <dbReference type="PROSITE" id="PS51722"/>
    </source>
</evidence>
<evidence type="ECO:0000256" key="2">
    <source>
        <dbReference type="ARBA" id="ARBA00022741"/>
    </source>
</evidence>
<feature type="coiled-coil region" evidence="6">
    <location>
        <begin position="831"/>
        <end position="858"/>
    </location>
</feature>
<dbReference type="Proteomes" id="UP000516160">
    <property type="component" value="Chromosome"/>
</dbReference>
<dbReference type="Gene3D" id="3.40.50.300">
    <property type="entry name" value="P-loop containing nucleotide triphosphate hydrolases"/>
    <property type="match status" value="1"/>
</dbReference>
<dbReference type="PANTHER" id="PTHR43261:SF1">
    <property type="entry name" value="RIBOSOME-RELEASING FACTOR 2, MITOCHONDRIAL"/>
    <property type="match status" value="1"/>
</dbReference>
<dbReference type="SMART" id="SM00838">
    <property type="entry name" value="EFG_C"/>
    <property type="match status" value="1"/>
</dbReference>
<dbReference type="GO" id="GO:0046677">
    <property type="term" value="P:response to antibiotic"/>
    <property type="evidence" value="ECO:0007669"/>
    <property type="project" value="UniProtKB-KW"/>
</dbReference>
<dbReference type="SUPFAM" id="SSF52540">
    <property type="entry name" value="P-loop containing nucleoside triphosphate hydrolases"/>
    <property type="match status" value="1"/>
</dbReference>
<evidence type="ECO:0000313" key="8">
    <source>
        <dbReference type="EMBL" id="QNO15061.1"/>
    </source>
</evidence>
<dbReference type="Pfam" id="PF00679">
    <property type="entry name" value="EFG_C"/>
    <property type="match status" value="1"/>
</dbReference>
<dbReference type="Gene3D" id="3.30.70.870">
    <property type="entry name" value="Elongation Factor G (Translational Gtpase), domain 3"/>
    <property type="match status" value="1"/>
</dbReference>
<evidence type="ECO:0000256" key="4">
    <source>
        <dbReference type="ARBA" id="ARBA00023134"/>
    </source>
</evidence>
<accession>A0A7G9W8P9</accession>
<dbReference type="InterPro" id="IPR020568">
    <property type="entry name" value="Ribosomal_Su5_D2-typ_SF"/>
</dbReference>
<dbReference type="Gene3D" id="2.40.30.10">
    <property type="entry name" value="Translation factors"/>
    <property type="match status" value="1"/>
</dbReference>
<dbReference type="Pfam" id="PF00009">
    <property type="entry name" value="GTP_EFTU"/>
    <property type="match status" value="1"/>
</dbReference>
<comment type="function">
    <text evidence="1">Abolishes the inhibitory effect of tetracyclin on protein synthesis by a non-covalent modification of the ribosomes.</text>
</comment>
<dbReference type="InterPro" id="IPR053905">
    <property type="entry name" value="EF-G-like_DII"/>
</dbReference>
<dbReference type="RefSeq" id="WP_213165425.1">
    <property type="nucleotide sequence ID" value="NZ_CP058559.1"/>
</dbReference>
<dbReference type="PROSITE" id="PS51722">
    <property type="entry name" value="G_TR_2"/>
    <property type="match status" value="1"/>
</dbReference>
<dbReference type="GO" id="GO:0003924">
    <property type="term" value="F:GTPase activity"/>
    <property type="evidence" value="ECO:0007669"/>
    <property type="project" value="InterPro"/>
</dbReference>
<protein>
    <submittedName>
        <fullName evidence="8">NYN domain-containing protein</fullName>
    </submittedName>
</protein>
<evidence type="ECO:0000256" key="1">
    <source>
        <dbReference type="ARBA" id="ARBA00003987"/>
    </source>
</evidence>
<dbReference type="Pfam" id="PF05991">
    <property type="entry name" value="NYN_YacP"/>
    <property type="match status" value="1"/>
</dbReference>
<dbReference type="GO" id="GO:0006412">
    <property type="term" value="P:translation"/>
    <property type="evidence" value="ECO:0007669"/>
    <property type="project" value="UniProtKB-KW"/>
</dbReference>
<dbReference type="SUPFAM" id="SSF50447">
    <property type="entry name" value="Translation proteins"/>
    <property type="match status" value="1"/>
</dbReference>
<keyword evidence="5" id="KW-0046">Antibiotic resistance</keyword>
<sequence length="884" mass="100564">MKKIVIGILAHVDAGKTTLSEGMLYLSGKIGKLGRVDNKNAYLDTYELEKERGITIFSKQAILELGETQVTLLDTPGHVDFSAEMERTLQVLDYAILVVSAADGVQGHTKTLWMLLELYNIPVFIFVNKMDQPGVSKDNLIREIKNQLSDGCIDFGQDQTESFYDQLAMCDEGMMGTFLDTGTIGTVHIRESIKERKVFPCTFGSALKLEGIEEMMRCIVEHVITPSYPSEFGAKIFKVTRDNQGNRLTHLKVTGGILKVRDVLKNENWEEKVNQIRLYSGEKYEAVTEVAGGTVCAVTGLSQAAPGETLGVEEESYAPILEPVLSYRMILPEGYDPRVMLPRLRQIEEEEPELNILWDEKLQEIHIRVMGEVQLEILQSLIQERFDVYVEFDEGGIIYKETIANTVEGVGHFEPLRHYAEVHLFLEPGERGSGLVFGSNCSEDILGKSWQRLVLQHLKEKAHIGVLTGSEITDMKITLVSGKAHNKHTDGGDFREATWRALRQGLMEAQSVLLEPYYSFRLELPENMIGRAMTDIDKMKGSSEIFQTDGEMAVLVGIAPVSGMRNYQKEVVAYTKGYGRLFCSLKGYEACLNSEEIIEKIGYNPDRDIENPTSSVFCAQGTGFIVQWDEVKKYMHLEGYLQEERNHSEKSFLHKARYKDENFISNDEIDQIFDKTFYANQGRKSVWKRKREASGGYQRPVSQVIVSREEEPREKFLLIDGYNIIYAWPELKELADYNMDAARTKLIDTLSNYQGIGKCRIIVVFDAYRVQGHREEIMKYHNIHLVYTKEAQTADQYIEKFTHDNSKKYKITVATSDGLQQIIVRGQGGHLLSARELKEEIQRANERVTQETLKLQESDPNYLGDTITADAKEKMKDMVKDMER</sequence>
<dbReference type="GO" id="GO:0032790">
    <property type="term" value="P:ribosome disassembly"/>
    <property type="evidence" value="ECO:0007669"/>
    <property type="project" value="TreeGrafter"/>
</dbReference>
<proteinExistence type="predicted"/>
<evidence type="ECO:0000256" key="5">
    <source>
        <dbReference type="ARBA" id="ARBA00023251"/>
    </source>
</evidence>
<dbReference type="CDD" id="cd01684">
    <property type="entry name" value="Tet_like_IV"/>
    <property type="match status" value="1"/>
</dbReference>
<dbReference type="InterPro" id="IPR035647">
    <property type="entry name" value="EFG_III/V"/>
</dbReference>
<dbReference type="GO" id="GO:0005525">
    <property type="term" value="F:GTP binding"/>
    <property type="evidence" value="ECO:0007669"/>
    <property type="project" value="UniProtKB-KW"/>
</dbReference>
<dbReference type="InterPro" id="IPR005517">
    <property type="entry name" value="Transl_elong_EFG/EF2_IV"/>
</dbReference>
<dbReference type="Gene3D" id="3.30.70.240">
    <property type="match status" value="1"/>
</dbReference>
<dbReference type="SUPFAM" id="SSF54980">
    <property type="entry name" value="EF-G C-terminal domain-like"/>
    <property type="match status" value="2"/>
</dbReference>
<dbReference type="InterPro" id="IPR014721">
    <property type="entry name" value="Ribsml_uS5_D2-typ_fold_subgr"/>
</dbReference>
<dbReference type="NCBIfam" id="TIGR00231">
    <property type="entry name" value="small_GTP"/>
    <property type="match status" value="1"/>
</dbReference>
<evidence type="ECO:0000256" key="3">
    <source>
        <dbReference type="ARBA" id="ARBA00022917"/>
    </source>
</evidence>
<dbReference type="Gene3D" id="3.30.230.10">
    <property type="match status" value="1"/>
</dbReference>
<keyword evidence="9" id="KW-1185">Reference proteome</keyword>